<evidence type="ECO:0000313" key="2">
    <source>
        <dbReference type="EMBL" id="GGA27095.1"/>
    </source>
</evidence>
<dbReference type="SUPFAM" id="SSF81593">
    <property type="entry name" value="Nucleotidyltransferase substrate binding subunit/domain"/>
    <property type="match status" value="1"/>
</dbReference>
<name>A0ABQ1FQW4_9BACL</name>
<dbReference type="Proteomes" id="UP000609323">
    <property type="component" value="Unassembled WGS sequence"/>
</dbReference>
<organism evidence="2 3">
    <name type="scientific">Paenibacillus physcomitrellae</name>
    <dbReference type="NCBI Taxonomy" id="1619311"/>
    <lineage>
        <taxon>Bacteria</taxon>
        <taxon>Bacillati</taxon>
        <taxon>Bacillota</taxon>
        <taxon>Bacilli</taxon>
        <taxon>Bacillales</taxon>
        <taxon>Paenibacillaceae</taxon>
        <taxon>Paenibacillus</taxon>
    </lineage>
</organism>
<keyword evidence="3" id="KW-1185">Reference proteome</keyword>
<evidence type="ECO:0000259" key="1">
    <source>
        <dbReference type="Pfam" id="PF07827"/>
    </source>
</evidence>
<evidence type="ECO:0000313" key="3">
    <source>
        <dbReference type="Proteomes" id="UP000609323"/>
    </source>
</evidence>
<dbReference type="Pfam" id="PF07827">
    <property type="entry name" value="KNTase_C"/>
    <property type="match status" value="1"/>
</dbReference>
<sequence>MVSLFDPQGLFEQARSLALSISEASIKEVMREFMIWEPYETMGKLRNSRQTGSFSYLPRAAYDLKWQTAKLIGLANRHYYSTRAKTLEESVAMSSKPEGYVELAERIMDGELSDKQQVYELCERLWTGLNEWIEEHG</sequence>
<gene>
    <name evidence="2" type="ORF">GCM10010917_09910</name>
</gene>
<proteinExistence type="predicted"/>
<dbReference type="Gene3D" id="1.20.120.330">
    <property type="entry name" value="Nucleotidyltransferases domain 2"/>
    <property type="match status" value="1"/>
</dbReference>
<dbReference type="EMBL" id="BMHF01000002">
    <property type="protein sequence ID" value="GGA27095.1"/>
    <property type="molecule type" value="Genomic_DNA"/>
</dbReference>
<reference evidence="3" key="1">
    <citation type="journal article" date="2019" name="Int. J. Syst. Evol. Microbiol.">
        <title>The Global Catalogue of Microorganisms (GCM) 10K type strain sequencing project: providing services to taxonomists for standard genome sequencing and annotation.</title>
        <authorList>
            <consortium name="The Broad Institute Genomics Platform"/>
            <consortium name="The Broad Institute Genome Sequencing Center for Infectious Disease"/>
            <person name="Wu L."/>
            <person name="Ma J."/>
        </authorList>
    </citation>
    <scope>NUCLEOTIDE SEQUENCE [LARGE SCALE GENOMIC DNA]</scope>
    <source>
        <strain evidence="3">CGMCC 1.15044</strain>
    </source>
</reference>
<protein>
    <recommendedName>
        <fullName evidence="1">Kanamycin nucleotidyltransferase C-terminal domain-containing protein</fullName>
    </recommendedName>
</protein>
<feature type="domain" description="Kanamycin nucleotidyltransferase C-terminal" evidence="1">
    <location>
        <begin position="8"/>
        <end position="137"/>
    </location>
</feature>
<dbReference type="InterPro" id="IPR012481">
    <property type="entry name" value="KNTase_C"/>
</dbReference>
<accession>A0ABQ1FQW4</accession>
<comment type="caution">
    <text evidence="2">The sequence shown here is derived from an EMBL/GenBank/DDBJ whole genome shotgun (WGS) entry which is preliminary data.</text>
</comment>